<dbReference type="EMBL" id="MF405918">
    <property type="protein sequence ID" value="QKU33687.1"/>
    <property type="molecule type" value="Genomic_DNA"/>
</dbReference>
<protein>
    <submittedName>
        <fullName evidence="1">Putative ORFan</fullName>
    </submittedName>
</protein>
<reference evidence="1" key="1">
    <citation type="submission" date="2017-06" db="EMBL/GenBank/DDBJ databases">
        <authorList>
            <person name="Assis F.L."/>
            <person name="Abrahao J.S."/>
            <person name="Silva L."/>
            <person name="Khalil J.B."/>
            <person name="Rodrigues R."/>
            <person name="Silva L.S."/>
            <person name="Boratto P."/>
            <person name="Andrade M."/>
            <person name="Kroon E.G."/>
            <person name="Ribeiro B."/>
            <person name="Bergier I."/>
            <person name="Seligmann H."/>
            <person name="Ghigo E."/>
            <person name="Colson P."/>
            <person name="Levasseur A."/>
            <person name="Raoult D."/>
            <person name="Scola B.L."/>
        </authorList>
    </citation>
    <scope>NUCLEOTIDE SEQUENCE</scope>
    <source>
        <strain evidence="1">Deep ocean</strain>
    </source>
</reference>
<dbReference type="GeneID" id="80516986"/>
<proteinExistence type="predicted"/>
<reference evidence="1" key="2">
    <citation type="journal article" date="2018" name="Nat. Commun.">
        <title>Tailed giant Tupanvirus possesses the most complete translational apparatus of the known virosphere.</title>
        <authorList>
            <person name="Abrahao J."/>
            <person name="Silva L."/>
            <person name="Silva L.S."/>
            <person name="Khalil J.Y.B."/>
            <person name="Rodrigues R."/>
            <person name="Arantes T."/>
            <person name="Assis F."/>
            <person name="Boratto P."/>
            <person name="Andrade M."/>
            <person name="Kroon E.G."/>
            <person name="Ribeiro B."/>
            <person name="Bergier I."/>
            <person name="Seligmann H."/>
            <person name="Ghigo E."/>
            <person name="Colson P."/>
            <person name="Levasseur A."/>
            <person name="Kroemer G."/>
            <person name="Raoult D."/>
            <person name="La Scola B."/>
        </authorList>
    </citation>
    <scope>NUCLEOTIDE SEQUENCE [LARGE SCALE GENOMIC DNA]</scope>
    <source>
        <strain evidence="1">Deep ocean</strain>
    </source>
</reference>
<name>A0A6N1NKI5_9VIRU</name>
<dbReference type="KEGG" id="vg:80516986"/>
<evidence type="ECO:0000313" key="1">
    <source>
        <dbReference type="EMBL" id="QKU33687.1"/>
    </source>
</evidence>
<organism evidence="1">
    <name type="scientific">Tupanvirus deep ocean</name>
    <dbReference type="NCBI Taxonomy" id="2126984"/>
    <lineage>
        <taxon>Viruses</taxon>
        <taxon>Varidnaviria</taxon>
        <taxon>Bamfordvirae</taxon>
        <taxon>Nucleocytoviricota</taxon>
        <taxon>Megaviricetes</taxon>
        <taxon>Imitervirales</taxon>
        <taxon>Mimiviridae</taxon>
        <taxon>Megamimivirinae</taxon>
        <taxon>Tupanvirus</taxon>
        <taxon>Tupanvirus altamarinense</taxon>
    </lineage>
</organism>
<accession>A0A6N1NKI5</accession>
<sequence length="349" mass="40897">MSSNILDLDVFRSIKHLGININTKYIGDLIYKLVEVVKLFGKYNGIAYRDTGEIVQYILPIKYLKNTFIITLEYDNSYQFINLVYYNDDQSKTYLKIFLSINDEPTIKYIENDRSGYVPDYSDSKVSLKPGELLINLSHCLLSYIGFYRVRLDDDSYLITHNTDGEVRTKLWLYYSIKNGKSWYAKFGYEPGNCSVHEYNLVLNDVRNIKLNEITECLQKLLNAPNVEYIDQSLISISNYLIQHINNSGETLYEYTNNHNLQDFTILTNNLTQSMYSRNISIELKTNDNDKKISKISDTDNDAYSDDEDFVKSYYQLSFPWFHTIKKLLIANVIQINNNIGEHFYYLQN</sequence>
<dbReference type="RefSeq" id="YP_010780295.1">
    <property type="nucleotide sequence ID" value="NC_075038.1"/>
</dbReference>